<dbReference type="Gene3D" id="2.40.420.20">
    <property type="match status" value="1"/>
</dbReference>
<dbReference type="Proteomes" id="UP000681356">
    <property type="component" value="Unassembled WGS sequence"/>
</dbReference>
<dbReference type="NCBIfam" id="TIGR01730">
    <property type="entry name" value="RND_mfp"/>
    <property type="match status" value="1"/>
</dbReference>
<dbReference type="Pfam" id="PF25917">
    <property type="entry name" value="BSH_RND"/>
    <property type="match status" value="1"/>
</dbReference>
<evidence type="ECO:0000313" key="8">
    <source>
        <dbReference type="Proteomes" id="UP000681356"/>
    </source>
</evidence>
<dbReference type="SUPFAM" id="SSF111369">
    <property type="entry name" value="HlyD-like secretion proteins"/>
    <property type="match status" value="1"/>
</dbReference>
<dbReference type="Gene3D" id="1.10.287.470">
    <property type="entry name" value="Helix hairpin bin"/>
    <property type="match status" value="1"/>
</dbReference>
<dbReference type="GO" id="GO:0015562">
    <property type="term" value="F:efflux transmembrane transporter activity"/>
    <property type="evidence" value="ECO:0007669"/>
    <property type="project" value="TreeGrafter"/>
</dbReference>
<dbReference type="Pfam" id="PF25967">
    <property type="entry name" value="RND-MFP_C"/>
    <property type="match status" value="1"/>
</dbReference>
<feature type="domain" description="Multidrug resistance protein MdtA-like barrel-sandwich hybrid" evidence="4">
    <location>
        <begin position="94"/>
        <end position="212"/>
    </location>
</feature>
<dbReference type="PANTHER" id="PTHR30469">
    <property type="entry name" value="MULTIDRUG RESISTANCE PROTEIN MDTA"/>
    <property type="match status" value="1"/>
</dbReference>
<evidence type="ECO:0000256" key="2">
    <source>
        <dbReference type="ARBA" id="ARBA00009477"/>
    </source>
</evidence>
<protein>
    <submittedName>
        <fullName evidence="7">Efflux RND transporter periplasmic adaptor subunit</fullName>
    </submittedName>
</protein>
<dbReference type="Gene3D" id="2.40.30.170">
    <property type="match status" value="1"/>
</dbReference>
<keyword evidence="8" id="KW-1185">Reference proteome</keyword>
<dbReference type="EMBL" id="JAGTUU010000006">
    <property type="protein sequence ID" value="MBS0125674.1"/>
    <property type="molecule type" value="Genomic_DNA"/>
</dbReference>
<dbReference type="PANTHER" id="PTHR30469:SF13">
    <property type="entry name" value="HAE1 FAMILY EFFLUX PUMP MFP COMPONENT"/>
    <property type="match status" value="1"/>
</dbReference>
<dbReference type="Gene3D" id="2.40.50.100">
    <property type="match status" value="1"/>
</dbReference>
<name>A0A8J8B9A6_9RHOB</name>
<dbReference type="GO" id="GO:1990281">
    <property type="term" value="C:efflux pump complex"/>
    <property type="evidence" value="ECO:0007669"/>
    <property type="project" value="TreeGrafter"/>
</dbReference>
<dbReference type="InterPro" id="IPR058792">
    <property type="entry name" value="Beta-barrel_RND_2"/>
</dbReference>
<reference evidence="7" key="1">
    <citation type="submission" date="2021-04" db="EMBL/GenBank/DDBJ databases">
        <authorList>
            <person name="Yoon J."/>
        </authorList>
    </citation>
    <scope>NUCLEOTIDE SEQUENCE</scope>
    <source>
        <strain evidence="7">KMU-90</strain>
    </source>
</reference>
<keyword evidence="3" id="KW-0813">Transport</keyword>
<evidence type="ECO:0000259" key="6">
    <source>
        <dbReference type="Pfam" id="PF25967"/>
    </source>
</evidence>
<feature type="domain" description="CusB-like beta-barrel" evidence="5">
    <location>
        <begin position="226"/>
        <end position="297"/>
    </location>
</feature>
<feature type="domain" description="Multidrug resistance protein MdtA-like C-terminal permuted SH3" evidence="6">
    <location>
        <begin position="311"/>
        <end position="362"/>
    </location>
</feature>
<evidence type="ECO:0000313" key="7">
    <source>
        <dbReference type="EMBL" id="MBS0125674.1"/>
    </source>
</evidence>
<comment type="subcellular location">
    <subcellularLocation>
        <location evidence="1">Cell envelope</location>
    </subcellularLocation>
</comment>
<evidence type="ECO:0000256" key="1">
    <source>
        <dbReference type="ARBA" id="ARBA00004196"/>
    </source>
</evidence>
<evidence type="ECO:0000259" key="4">
    <source>
        <dbReference type="Pfam" id="PF25917"/>
    </source>
</evidence>
<comment type="similarity">
    <text evidence="2">Belongs to the membrane fusion protein (MFP) (TC 8.A.1) family.</text>
</comment>
<organism evidence="7 8">
    <name type="scientific">Thetidibacter halocola</name>
    <dbReference type="NCBI Taxonomy" id="2827239"/>
    <lineage>
        <taxon>Bacteria</taxon>
        <taxon>Pseudomonadati</taxon>
        <taxon>Pseudomonadota</taxon>
        <taxon>Alphaproteobacteria</taxon>
        <taxon>Rhodobacterales</taxon>
        <taxon>Roseobacteraceae</taxon>
        <taxon>Thetidibacter</taxon>
    </lineage>
</organism>
<gene>
    <name evidence="7" type="ORF">KB874_16425</name>
</gene>
<dbReference type="InterPro" id="IPR058627">
    <property type="entry name" value="MdtA-like_C"/>
</dbReference>
<sequence length="390" mass="41440">MSIVKQLLATAAILAASFWGLVNYVPASLPILDRFGLLEPFGIVMPETVAEAGSGPRGAGGPGRGGAVAVVAMTAGEANLFDEITTIGDGRALRTVALLPEVAGNLSAVNVQSGQYVNAGDVVATLDDKIQRLELDRAQFLVQDAQATADRVNALGATIPQIQRSDANLALQIARLDLEEAQFELERRRIVAPVSGWVGIIGLNVGDQVTPSTEITQIDDRSEIVVEFRVPERFVGQIALGDTIRATPLARPQLELEGRIVALDNRVDSNSRTLRLQASLENVGDVLRAGMAFRISLSFIGEAYPSVDPLAIQWNSDGPFVWVIREGKAARQKIAIVQRNSDSVLVSGDLAVGEQVVTEGVQNLRPGAEVEIRSGDAAMQSQAALPVSRG</sequence>
<dbReference type="InterPro" id="IPR006143">
    <property type="entry name" value="RND_pump_MFP"/>
</dbReference>
<evidence type="ECO:0000259" key="5">
    <source>
        <dbReference type="Pfam" id="PF25954"/>
    </source>
</evidence>
<evidence type="ECO:0000256" key="3">
    <source>
        <dbReference type="ARBA" id="ARBA00022448"/>
    </source>
</evidence>
<dbReference type="RefSeq" id="WP_212537631.1">
    <property type="nucleotide sequence ID" value="NZ_JAGTUU010000006.1"/>
</dbReference>
<comment type="caution">
    <text evidence="7">The sequence shown here is derived from an EMBL/GenBank/DDBJ whole genome shotgun (WGS) entry which is preliminary data.</text>
</comment>
<proteinExistence type="inferred from homology"/>
<dbReference type="AlphaFoldDB" id="A0A8J8B9A6"/>
<dbReference type="InterPro" id="IPR058625">
    <property type="entry name" value="MdtA-like_BSH"/>
</dbReference>
<accession>A0A8J8B9A6</accession>
<dbReference type="Pfam" id="PF25954">
    <property type="entry name" value="Beta-barrel_RND_2"/>
    <property type="match status" value="1"/>
</dbReference>